<evidence type="ECO:0000256" key="1">
    <source>
        <dbReference type="SAM" id="SignalP"/>
    </source>
</evidence>
<gene>
    <name evidence="3" type="ORF">ACETIH_14235</name>
</gene>
<feature type="domain" description="YtkA-like" evidence="2">
    <location>
        <begin position="58"/>
        <end position="143"/>
    </location>
</feature>
<name>A0ABV6Y9I4_9HYPH</name>
<comment type="caution">
    <text evidence="3">The sequence shown here is derived from an EMBL/GenBank/DDBJ whole genome shotgun (WGS) entry which is preliminary data.</text>
</comment>
<keyword evidence="4" id="KW-1185">Reference proteome</keyword>
<dbReference type="EMBL" id="JBHOMY010000035">
    <property type="protein sequence ID" value="MFC1457850.1"/>
    <property type="molecule type" value="Genomic_DNA"/>
</dbReference>
<sequence length="164" mass="17238">MKKAVITLLFLVVLGAATAAGYRVGRGELALPAWVPPQVTAALAGLLPARAVTPVSTEALNDYEFRLVSPQARSGEALVAVELVHKPTGKPVPDAVIFARRIDMAPEDMAMMTAPLEPQPADKPGTYLFKTNLAMEGGWQVSLAAKVPGEAGTVQGKLILKAVQ</sequence>
<keyword evidence="1" id="KW-0732">Signal</keyword>
<protein>
    <submittedName>
        <fullName evidence="3">FixH family protein</fullName>
    </submittedName>
</protein>
<evidence type="ECO:0000313" key="3">
    <source>
        <dbReference type="EMBL" id="MFC1457850.1"/>
    </source>
</evidence>
<dbReference type="RefSeq" id="WP_161725187.1">
    <property type="nucleotide sequence ID" value="NZ_JBHOMY010000035.1"/>
</dbReference>
<feature type="signal peptide" evidence="1">
    <location>
        <begin position="1"/>
        <end position="19"/>
    </location>
</feature>
<proteinExistence type="predicted"/>
<evidence type="ECO:0000259" key="2">
    <source>
        <dbReference type="Pfam" id="PF13115"/>
    </source>
</evidence>
<dbReference type="Proteomes" id="UP001593940">
    <property type="component" value="Unassembled WGS sequence"/>
</dbReference>
<dbReference type="InterPro" id="IPR032693">
    <property type="entry name" value="YtkA-like_dom"/>
</dbReference>
<feature type="chain" id="PRO_5045376584" evidence="1">
    <location>
        <begin position="20"/>
        <end position="164"/>
    </location>
</feature>
<evidence type="ECO:0000313" key="4">
    <source>
        <dbReference type="Proteomes" id="UP001593940"/>
    </source>
</evidence>
<reference evidence="3 4" key="1">
    <citation type="submission" date="2024-09" db="EMBL/GenBank/DDBJ databases">
        <title>Nodulacao em especies de Leguminosae Basais da Amazonia e Caracterizacao dos Rizobios e Bacterias Associadas aos Nodulos.</title>
        <authorList>
            <person name="Jambeiro I.C.A."/>
            <person name="Lopes I.S."/>
            <person name="Aguiar E.R.G.R."/>
            <person name="Santos A.F.J."/>
            <person name="Dos Santos J.M.F."/>
            <person name="Gross E."/>
        </authorList>
    </citation>
    <scope>NUCLEOTIDE SEQUENCE [LARGE SCALE GENOMIC DNA]</scope>
    <source>
        <strain evidence="3 4">BRUESC1165</strain>
    </source>
</reference>
<dbReference type="Pfam" id="PF13115">
    <property type="entry name" value="YtkA"/>
    <property type="match status" value="1"/>
</dbReference>
<accession>A0ABV6Y9I4</accession>
<organism evidence="3 4">
    <name type="scientific">Microvirga arabica</name>
    <dbReference type="NCBI Taxonomy" id="1128671"/>
    <lineage>
        <taxon>Bacteria</taxon>
        <taxon>Pseudomonadati</taxon>
        <taxon>Pseudomonadota</taxon>
        <taxon>Alphaproteobacteria</taxon>
        <taxon>Hyphomicrobiales</taxon>
        <taxon>Methylobacteriaceae</taxon>
        <taxon>Microvirga</taxon>
    </lineage>
</organism>